<dbReference type="EMBL" id="CP038631">
    <property type="protein sequence ID" value="QCC45897.1"/>
    <property type="molecule type" value="Genomic_DNA"/>
</dbReference>
<dbReference type="InterPro" id="IPR052342">
    <property type="entry name" value="MCH/BMMD"/>
</dbReference>
<dbReference type="Pfam" id="PF19315">
    <property type="entry name" value="MC_hydratase"/>
    <property type="match status" value="1"/>
</dbReference>
<accession>A0A4D6GZI1</accession>
<reference evidence="3 5" key="2">
    <citation type="submission" date="2019-07" db="EMBL/GenBank/DDBJ databases">
        <title>Genomic Encyclopedia of Archaeal and Bacterial Type Strains, Phase II (KMG-II): from individual species to whole genera.</title>
        <authorList>
            <person name="Goeker M."/>
        </authorList>
    </citation>
    <scope>NUCLEOTIDE SEQUENCE [LARGE SCALE GENOMIC DNA]</scope>
    <source>
        <strain evidence="3 5">DSM 3754</strain>
    </source>
</reference>
<organism evidence="2 4">
    <name type="scientific">Halobacterium salinarum (strain ATCC 33171 / DSM 3754 / JCM 8978 / NBRC 102687 / NCIMB 764 / 91-R6)</name>
    <dbReference type="NCBI Taxonomy" id="2597657"/>
    <lineage>
        <taxon>Archaea</taxon>
        <taxon>Methanobacteriati</taxon>
        <taxon>Methanobacteriota</taxon>
        <taxon>Stenosarchaea group</taxon>
        <taxon>Halobacteria</taxon>
        <taxon>Halobacteriales</taxon>
        <taxon>Halobacteriaceae</taxon>
        <taxon>Halobacterium</taxon>
    </lineage>
</organism>
<dbReference type="EMBL" id="VRYN01000001">
    <property type="protein sequence ID" value="TYO82155.1"/>
    <property type="molecule type" value="Genomic_DNA"/>
</dbReference>
<dbReference type="GeneID" id="68694835"/>
<dbReference type="GO" id="GO:0016829">
    <property type="term" value="F:lyase activity"/>
    <property type="evidence" value="ECO:0007669"/>
    <property type="project" value="InterPro"/>
</dbReference>
<sequence>MPQDTTNPSTGTAEQRTATDTTVQLRAGWQGRFYEDFAVGDVYKHPYGRTVTETDNVWFTNLTMNANPMHFNAAYASGTEFDERLVNGLFVIALSVGMSVVDVSANATANLGYDDIQHHAPVFHGDTLFAESEVLSKRESESRPHVGMVTTELRTYTQDGELVLSLERTPMVRKRGAADPSAARPPGWPAGVGTQPDAERTVPDGESR</sequence>
<dbReference type="AlphaFoldDB" id="A0A4D6GZI1"/>
<evidence type="ECO:0000256" key="1">
    <source>
        <dbReference type="SAM" id="MobiDB-lite"/>
    </source>
</evidence>
<feature type="compositionally biased region" description="Basic and acidic residues" evidence="1">
    <location>
        <begin position="197"/>
        <end position="208"/>
    </location>
</feature>
<feature type="region of interest" description="Disordered" evidence="1">
    <location>
        <begin position="1"/>
        <end position="21"/>
    </location>
</feature>
<dbReference type="Proteomes" id="UP000296216">
    <property type="component" value="Chromosome"/>
</dbReference>
<dbReference type="CDD" id="cd03451">
    <property type="entry name" value="FkbR2"/>
    <property type="match status" value="1"/>
</dbReference>
<gene>
    <name evidence="2" type="primary">maoC1</name>
    <name evidence="3" type="ORF">APQ99_00673</name>
    <name evidence="2" type="ORF">HBSAL_11275</name>
</gene>
<dbReference type="Proteomes" id="UP000323075">
    <property type="component" value="Unassembled WGS sequence"/>
</dbReference>
<protein>
    <submittedName>
        <fullName evidence="3">Acyl dehydratase</fullName>
    </submittedName>
    <submittedName>
        <fullName evidence="2">MaoC domain protein</fullName>
    </submittedName>
</protein>
<proteinExistence type="predicted"/>
<reference evidence="2" key="3">
    <citation type="journal article" name="MicrobiologyOpen">
        <title>Whole-genome comparison between the type strain of Halobacterium salinarum (DSM 3754(T)) and the laboratory strains R1 and NRC-1.</title>
        <authorList>
            <person name="Pfeiffer F."/>
            <person name="Losensky G."/>
            <person name="Marchfelder A."/>
            <person name="Habermann B."/>
            <person name="Dyall-Smith M."/>
        </authorList>
    </citation>
    <scope>NUCLEOTIDE SEQUENCE</scope>
    <source>
        <strain evidence="2">91-R6</strain>
    </source>
</reference>
<evidence type="ECO:0000313" key="2">
    <source>
        <dbReference type="EMBL" id="QCC45897.1"/>
    </source>
</evidence>
<evidence type="ECO:0000313" key="5">
    <source>
        <dbReference type="Proteomes" id="UP000323075"/>
    </source>
</evidence>
<dbReference type="PANTHER" id="PTHR43664:SF1">
    <property type="entry name" value="BETA-METHYLMALYL-COA DEHYDRATASE"/>
    <property type="match status" value="1"/>
</dbReference>
<dbReference type="InterPro" id="IPR029069">
    <property type="entry name" value="HotDog_dom_sf"/>
</dbReference>
<evidence type="ECO:0000313" key="3">
    <source>
        <dbReference type="EMBL" id="TYO82155.1"/>
    </source>
</evidence>
<dbReference type="InterPro" id="IPR048274">
    <property type="entry name" value="MC_hydratase"/>
</dbReference>
<dbReference type="Gene3D" id="3.10.129.10">
    <property type="entry name" value="Hotdog Thioesterase"/>
    <property type="match status" value="1"/>
</dbReference>
<dbReference type="SUPFAM" id="SSF54637">
    <property type="entry name" value="Thioesterase/thiol ester dehydrase-isomerase"/>
    <property type="match status" value="1"/>
</dbReference>
<evidence type="ECO:0000313" key="4">
    <source>
        <dbReference type="Proteomes" id="UP000296216"/>
    </source>
</evidence>
<feature type="region of interest" description="Disordered" evidence="1">
    <location>
        <begin position="168"/>
        <end position="208"/>
    </location>
</feature>
<dbReference type="RefSeq" id="WP_010903704.1">
    <property type="nucleotide sequence ID" value="NZ_VRYN01000001.1"/>
</dbReference>
<reference evidence="2 4" key="1">
    <citation type="journal article" date="2019" name="Microbiol. Resour. Announc.">
        <title>The Genome Sequence of the Halobacterium salinarum Type Strain Is Closely Related to That of Laboratory Strains NRC-1 and R1.</title>
        <authorList>
            <person name="Pfeiffer F."/>
            <person name="Marchfelder A."/>
            <person name="Habermann B."/>
            <person name="Dyall-Smith M.L."/>
        </authorList>
    </citation>
    <scope>NUCLEOTIDE SEQUENCE [LARGE SCALE GENOMIC DNA]</scope>
    <source>
        <strain evidence="2">91-R6</strain>
        <strain evidence="4">ATCC 33171 / DSM 3754 / JCM 8978 / NBRC 102687 / NCIMB 764 / 91-R6</strain>
    </source>
</reference>
<dbReference type="PANTHER" id="PTHR43664">
    <property type="entry name" value="MONOAMINE OXIDASE-RELATED"/>
    <property type="match status" value="1"/>
</dbReference>
<name>A0A4D6GZI1_HALS9</name>